<dbReference type="InterPro" id="IPR020904">
    <property type="entry name" value="Sc_DH/Rdtase_CS"/>
</dbReference>
<sequence>MRAALRPGRGGAAAAAGDHLGRRRGLLPCGAEGHGAAGPRPALLRAARLFPRPRHPGAARRGRIAGGAGAHHPRCRRAHLPGEGQHALGRGILEHVSGGAALHGDPGRDRPRGPPVLRHGAEVAPGMSDSGMSATTNPTWLMLGASSAVARAFAREAASHGAGILLAGRDMDDLERQAADLAIRHGVPAAPVPFDARDLGSHRAFAEDCAARAGGPLNVFLAFGVMPDQAEADADPDAAAAMVEANFTGAVTVLAALAPVLEAQGQGTVVALGSVAGDRGRKRNYTYGATKAALLTYLQGYAARLSGAGVKVLCIKAGPVDTGMTWPLPKLPFMASPPAFARAAWARAAKGGGDAYIPGIWWPVMTIIRHIPTRVFNRLNI</sequence>
<proteinExistence type="inferred from homology"/>
<dbReference type="EMBL" id="NRSG01000016">
    <property type="protein sequence ID" value="MBK1657399.1"/>
    <property type="molecule type" value="Genomic_DNA"/>
</dbReference>
<dbReference type="Proteomes" id="UP000697995">
    <property type="component" value="Unassembled WGS sequence"/>
</dbReference>
<dbReference type="PROSITE" id="PS00061">
    <property type="entry name" value="ADH_SHORT"/>
    <property type="match status" value="1"/>
</dbReference>
<dbReference type="Pfam" id="PF00106">
    <property type="entry name" value="adh_short"/>
    <property type="match status" value="1"/>
</dbReference>
<evidence type="ECO:0000256" key="3">
    <source>
        <dbReference type="SAM" id="MobiDB-lite"/>
    </source>
</evidence>
<dbReference type="InterPro" id="IPR002347">
    <property type="entry name" value="SDR_fam"/>
</dbReference>
<comment type="caution">
    <text evidence="4">The sequence shown here is derived from an EMBL/GenBank/DDBJ whole genome shotgun (WGS) entry which is preliminary data.</text>
</comment>
<comment type="similarity">
    <text evidence="1">Belongs to the short-chain dehydrogenases/reductases (SDR) family.</text>
</comment>
<dbReference type="PRINTS" id="PR00081">
    <property type="entry name" value="GDHRDH"/>
</dbReference>
<feature type="region of interest" description="Disordered" evidence="3">
    <location>
        <begin position="97"/>
        <end position="131"/>
    </location>
</feature>
<reference evidence="4 5" key="1">
    <citation type="journal article" date="2020" name="Microorganisms">
        <title>Osmotic Adaptation and Compatible Solute Biosynthesis of Phototrophic Bacteria as Revealed from Genome Analyses.</title>
        <authorList>
            <person name="Imhoff J.F."/>
            <person name="Rahn T."/>
            <person name="Kunzel S."/>
            <person name="Keller A."/>
            <person name="Neulinger S.C."/>
        </authorList>
    </citation>
    <scope>NUCLEOTIDE SEQUENCE [LARGE SCALE GENOMIC DNA]</scope>
    <source>
        <strain evidence="4 5">DSM 15382</strain>
    </source>
</reference>
<dbReference type="CDD" id="cd05233">
    <property type="entry name" value="SDR_c"/>
    <property type="match status" value="1"/>
</dbReference>
<accession>A0ABS1CSQ4</accession>
<protein>
    <recommendedName>
        <fullName evidence="6">SDR family NAD(P)-dependent oxidoreductase</fullName>
    </recommendedName>
</protein>
<evidence type="ECO:0000256" key="1">
    <source>
        <dbReference type="ARBA" id="ARBA00006484"/>
    </source>
</evidence>
<evidence type="ECO:0000313" key="4">
    <source>
        <dbReference type="EMBL" id="MBK1657399.1"/>
    </source>
</evidence>
<name>A0ABS1CSQ4_9PROT</name>
<keyword evidence="2" id="KW-0560">Oxidoreductase</keyword>
<evidence type="ECO:0000313" key="5">
    <source>
        <dbReference type="Proteomes" id="UP000697995"/>
    </source>
</evidence>
<dbReference type="PANTHER" id="PTHR43669:SF6">
    <property type="entry name" value="DECAPRENYLPHOSPHORYL-2-KETO-BETA-D-ERYTHRO-PENTOSE REDUCTASE"/>
    <property type="match status" value="1"/>
</dbReference>
<organism evidence="4 5">
    <name type="scientific">Paracraurococcus ruber</name>
    <dbReference type="NCBI Taxonomy" id="77675"/>
    <lineage>
        <taxon>Bacteria</taxon>
        <taxon>Pseudomonadati</taxon>
        <taxon>Pseudomonadota</taxon>
        <taxon>Alphaproteobacteria</taxon>
        <taxon>Acetobacterales</taxon>
        <taxon>Roseomonadaceae</taxon>
        <taxon>Paracraurococcus</taxon>
    </lineage>
</organism>
<gene>
    <name evidence="4" type="ORF">CKO45_04035</name>
</gene>
<dbReference type="SUPFAM" id="SSF51735">
    <property type="entry name" value="NAD(P)-binding Rossmann-fold domains"/>
    <property type="match status" value="1"/>
</dbReference>
<keyword evidence="5" id="KW-1185">Reference proteome</keyword>
<evidence type="ECO:0008006" key="6">
    <source>
        <dbReference type="Google" id="ProtNLM"/>
    </source>
</evidence>
<feature type="region of interest" description="Disordered" evidence="3">
    <location>
        <begin position="53"/>
        <end position="82"/>
    </location>
</feature>
<feature type="compositionally biased region" description="Basic residues" evidence="3">
    <location>
        <begin position="53"/>
        <end position="63"/>
    </location>
</feature>
<dbReference type="Gene3D" id="3.40.50.720">
    <property type="entry name" value="NAD(P)-binding Rossmann-like Domain"/>
    <property type="match status" value="1"/>
</dbReference>
<dbReference type="InterPro" id="IPR036291">
    <property type="entry name" value="NAD(P)-bd_dom_sf"/>
</dbReference>
<dbReference type="PANTHER" id="PTHR43669">
    <property type="entry name" value="5-KETO-D-GLUCONATE 5-REDUCTASE"/>
    <property type="match status" value="1"/>
</dbReference>
<evidence type="ECO:0000256" key="2">
    <source>
        <dbReference type="ARBA" id="ARBA00023002"/>
    </source>
</evidence>